<name>A0A364XTJ3_9BACT</name>
<reference evidence="1 2" key="1">
    <citation type="submission" date="2018-06" db="EMBL/GenBank/DDBJ databases">
        <title>Chryseolinea flavus sp. nov., a member of the phylum Bacteroidetes isolated from soil.</title>
        <authorList>
            <person name="Li Y."/>
            <person name="Wang J."/>
        </authorList>
    </citation>
    <scope>NUCLEOTIDE SEQUENCE [LARGE SCALE GENOMIC DNA]</scope>
    <source>
        <strain evidence="1 2">SDU1-6</strain>
    </source>
</reference>
<evidence type="ECO:0000313" key="2">
    <source>
        <dbReference type="Proteomes" id="UP000251889"/>
    </source>
</evidence>
<organism evidence="1 2">
    <name type="scientific">Pseudochryseolinea flava</name>
    <dbReference type="NCBI Taxonomy" id="2059302"/>
    <lineage>
        <taxon>Bacteria</taxon>
        <taxon>Pseudomonadati</taxon>
        <taxon>Bacteroidota</taxon>
        <taxon>Cytophagia</taxon>
        <taxon>Cytophagales</taxon>
        <taxon>Fulvivirgaceae</taxon>
        <taxon>Pseudochryseolinea</taxon>
    </lineage>
</organism>
<comment type="caution">
    <text evidence="1">The sequence shown here is derived from an EMBL/GenBank/DDBJ whole genome shotgun (WGS) entry which is preliminary data.</text>
</comment>
<keyword evidence="2" id="KW-1185">Reference proteome</keyword>
<evidence type="ECO:0000313" key="1">
    <source>
        <dbReference type="EMBL" id="RAV97582.1"/>
    </source>
</evidence>
<protein>
    <submittedName>
        <fullName evidence="1">Uncharacterized protein</fullName>
    </submittedName>
</protein>
<dbReference type="EMBL" id="QMFY01000039">
    <property type="protein sequence ID" value="RAV97582.1"/>
    <property type="molecule type" value="Genomic_DNA"/>
</dbReference>
<gene>
    <name evidence="1" type="ORF">DQQ10_27640</name>
</gene>
<dbReference type="AlphaFoldDB" id="A0A364XTJ3"/>
<accession>A0A364XTJ3</accession>
<proteinExistence type="predicted"/>
<dbReference type="Proteomes" id="UP000251889">
    <property type="component" value="Unassembled WGS sequence"/>
</dbReference>
<sequence>MLLVSSALTASANTNNGVGLNELVPDLADRKVLSQVQFCVPGKTAPCNAKGEYFIADAVFVKYDSRGRIVDMVVTDSKLSQATNLTSGQTLAKNGIGQQLTVRSGTRTRDAAEELLPGSGITQNTEIIIKDFYKVYGDGKGTFQGIE</sequence>